<protein>
    <submittedName>
        <fullName evidence="1">Uncharacterized protein</fullName>
    </submittedName>
</protein>
<dbReference type="AlphaFoldDB" id="A0A2N9L6R6"/>
<organism evidence="1 2">
    <name type="scientific">Candidatus Sulfuritelmatomonas gaucii</name>
    <dbReference type="NCBI Taxonomy" id="2043161"/>
    <lineage>
        <taxon>Bacteria</taxon>
        <taxon>Pseudomonadati</taxon>
        <taxon>Acidobacteriota</taxon>
        <taxon>Terriglobia</taxon>
        <taxon>Terriglobales</taxon>
        <taxon>Acidobacteriaceae</taxon>
        <taxon>Candidatus Sulfuritelmatomonas</taxon>
    </lineage>
</organism>
<accession>A0A2N9L6R6</accession>
<gene>
    <name evidence="1" type="ORF">SBA5_170006</name>
</gene>
<evidence type="ECO:0000313" key="1">
    <source>
        <dbReference type="EMBL" id="SPE18734.1"/>
    </source>
</evidence>
<reference evidence="2" key="1">
    <citation type="submission" date="2018-02" db="EMBL/GenBank/DDBJ databases">
        <authorList>
            <person name="Hausmann B."/>
        </authorList>
    </citation>
    <scope>NUCLEOTIDE SEQUENCE [LARGE SCALE GENOMIC DNA]</scope>
    <source>
        <strain evidence="2">Peat soil MAG SbA5</strain>
    </source>
</reference>
<proteinExistence type="predicted"/>
<evidence type="ECO:0000313" key="2">
    <source>
        <dbReference type="Proteomes" id="UP000239735"/>
    </source>
</evidence>
<dbReference type="EMBL" id="OKRB01000072">
    <property type="protein sequence ID" value="SPE18734.1"/>
    <property type="molecule type" value="Genomic_DNA"/>
</dbReference>
<name>A0A2N9L6R6_9BACT</name>
<sequence length="71" mass="7923">MRVSLGRCVPVCSKCQQARLSIIADSKQKMPTDLASEMTQKYTGDQANKWVDQNANYSTSGSRRRLAIAEE</sequence>
<dbReference type="Proteomes" id="UP000239735">
    <property type="component" value="Unassembled WGS sequence"/>
</dbReference>